<evidence type="ECO:0000313" key="3">
    <source>
        <dbReference type="EMBL" id="KNY30409.1"/>
    </source>
</evidence>
<accession>A0A0L6JXD6</accession>
<dbReference type="AlphaFoldDB" id="A0A0L6JXD6"/>
<evidence type="ECO:0000313" key="4">
    <source>
        <dbReference type="Proteomes" id="UP000036923"/>
    </source>
</evidence>
<keyword evidence="1" id="KW-1133">Transmembrane helix</keyword>
<keyword evidence="1" id="KW-0812">Transmembrane</keyword>
<keyword evidence="1" id="KW-0472">Membrane</keyword>
<dbReference type="RefSeq" id="WP_081926860.1">
    <property type="nucleotide sequence ID" value="NZ_JQKC01000010.1"/>
</dbReference>
<dbReference type="Pfam" id="PF13828">
    <property type="entry name" value="DUF4190"/>
    <property type="match status" value="1"/>
</dbReference>
<feature type="domain" description="DUF4190" evidence="2">
    <location>
        <begin position="47"/>
        <end position="114"/>
    </location>
</feature>
<organism evidence="3 4">
    <name type="scientific">Pseudobacteroides cellulosolvens ATCC 35603 = DSM 2933</name>
    <dbReference type="NCBI Taxonomy" id="398512"/>
    <lineage>
        <taxon>Bacteria</taxon>
        <taxon>Bacillati</taxon>
        <taxon>Bacillota</taxon>
        <taxon>Clostridia</taxon>
        <taxon>Eubacteriales</taxon>
        <taxon>Oscillospiraceae</taxon>
        <taxon>Pseudobacteroides</taxon>
    </lineage>
</organism>
<dbReference type="InterPro" id="IPR025241">
    <property type="entry name" value="DUF4190"/>
</dbReference>
<evidence type="ECO:0000256" key="1">
    <source>
        <dbReference type="SAM" id="Phobius"/>
    </source>
</evidence>
<sequence>MKICPKCNYSNQDFDNVCVSCGTQLDNYSHYNSFAPPNMPVVTNGFSIASMILGISSIVLACCYGIGIIPGILGVIFGFMARKKIDNSQGREQGSGLALAGIITGFIGILFAIVVLIILALTFKDIDWNTYIQKMNELQRNNDRSF</sequence>
<dbReference type="STRING" id="398512.Bccel_5689"/>
<name>A0A0L6JXD6_9FIRM</name>
<dbReference type="Proteomes" id="UP000036923">
    <property type="component" value="Unassembled WGS sequence"/>
</dbReference>
<reference evidence="4" key="1">
    <citation type="submission" date="2015-07" db="EMBL/GenBank/DDBJ databases">
        <title>Near-Complete Genome Sequence of the Cellulolytic Bacterium Bacteroides (Pseudobacteroides) cellulosolvens ATCC 35603.</title>
        <authorList>
            <person name="Dassa B."/>
            <person name="Utturkar S.M."/>
            <person name="Klingeman D.M."/>
            <person name="Hurt R.A."/>
            <person name="Keller M."/>
            <person name="Xu J."/>
            <person name="Reddy Y.H.K."/>
            <person name="Borovok I."/>
            <person name="Grinberg I.R."/>
            <person name="Lamed R."/>
            <person name="Zhivin O."/>
            <person name="Bayer E.A."/>
            <person name="Brown S.D."/>
        </authorList>
    </citation>
    <scope>NUCLEOTIDE SEQUENCE [LARGE SCALE GENOMIC DNA]</scope>
    <source>
        <strain evidence="4">DSM 2933</strain>
    </source>
</reference>
<gene>
    <name evidence="3" type="ORF">Bccel_5689</name>
</gene>
<dbReference type="EMBL" id="LGTC01000001">
    <property type="protein sequence ID" value="KNY30409.1"/>
    <property type="molecule type" value="Genomic_DNA"/>
</dbReference>
<feature type="transmembrane region" description="Helical" evidence="1">
    <location>
        <begin position="48"/>
        <end position="77"/>
    </location>
</feature>
<evidence type="ECO:0000259" key="2">
    <source>
        <dbReference type="Pfam" id="PF13828"/>
    </source>
</evidence>
<protein>
    <recommendedName>
        <fullName evidence="2">DUF4190 domain-containing protein</fullName>
    </recommendedName>
</protein>
<dbReference type="OrthoDB" id="2087915at2"/>
<comment type="caution">
    <text evidence="3">The sequence shown here is derived from an EMBL/GenBank/DDBJ whole genome shotgun (WGS) entry which is preliminary data.</text>
</comment>
<proteinExistence type="predicted"/>
<keyword evidence="4" id="KW-1185">Reference proteome</keyword>
<feature type="transmembrane region" description="Helical" evidence="1">
    <location>
        <begin position="97"/>
        <end position="121"/>
    </location>
</feature>